<dbReference type="InterPro" id="IPR035571">
    <property type="entry name" value="UPF0234-like_C"/>
</dbReference>
<dbReference type="KEGG" id="acru:HHL28_12370"/>
<dbReference type="Proteomes" id="UP000501891">
    <property type="component" value="Chromosome"/>
</dbReference>
<proteinExistence type="inferred from homology"/>
<dbReference type="InterPro" id="IPR036183">
    <property type="entry name" value="YajQ-like_sf"/>
</dbReference>
<dbReference type="SUPFAM" id="SSF89963">
    <property type="entry name" value="YajQ-like"/>
    <property type="match status" value="2"/>
</dbReference>
<accession>A0A858R9C4</accession>
<dbReference type="InterPro" id="IPR035570">
    <property type="entry name" value="UPF0234_N"/>
</dbReference>
<dbReference type="CDD" id="cd11740">
    <property type="entry name" value="YajQ_like"/>
    <property type="match status" value="1"/>
</dbReference>
<organism evidence="4 5">
    <name type="scientific">Aerophototrophica crusticola</name>
    <dbReference type="NCBI Taxonomy" id="1709002"/>
    <lineage>
        <taxon>Bacteria</taxon>
        <taxon>Pseudomonadati</taxon>
        <taxon>Pseudomonadota</taxon>
        <taxon>Alphaproteobacteria</taxon>
        <taxon>Rhodospirillales</taxon>
        <taxon>Rhodospirillaceae</taxon>
        <taxon>Aerophototrophica</taxon>
    </lineage>
</organism>
<dbReference type="PANTHER" id="PTHR30476:SF0">
    <property type="entry name" value="UPF0234 PROTEIN YAJQ"/>
    <property type="match status" value="1"/>
</dbReference>
<comment type="function">
    <text evidence="3">Nucleotide-binding protein.</text>
</comment>
<evidence type="ECO:0000256" key="2">
    <source>
        <dbReference type="ARBA" id="ARBA00093450"/>
    </source>
</evidence>
<dbReference type="HAMAP" id="MF_00632">
    <property type="entry name" value="UPF0234"/>
    <property type="match status" value="1"/>
</dbReference>
<dbReference type="NCBIfam" id="NF003819">
    <property type="entry name" value="PRK05412.1"/>
    <property type="match status" value="1"/>
</dbReference>
<evidence type="ECO:0000313" key="5">
    <source>
        <dbReference type="Proteomes" id="UP000501891"/>
    </source>
</evidence>
<gene>
    <name evidence="4" type="ORF">HHL28_12370</name>
</gene>
<evidence type="ECO:0000313" key="4">
    <source>
        <dbReference type="EMBL" id="QJE73782.1"/>
    </source>
</evidence>
<reference evidence="4" key="1">
    <citation type="submission" date="2020-04" db="EMBL/GenBank/DDBJ databases">
        <title>A desert anoxygenic phototrophic bacterium fixes CO2 using RubisCO under aerobic conditions.</title>
        <authorList>
            <person name="Tang K."/>
        </authorList>
    </citation>
    <scope>NUCLEOTIDE SEQUENCE [LARGE SCALE GENOMIC DNA]</scope>
    <source>
        <strain evidence="4">MIMtkB3</strain>
    </source>
</reference>
<evidence type="ECO:0000256" key="1">
    <source>
        <dbReference type="ARBA" id="ARBA00022741"/>
    </source>
</evidence>
<dbReference type="Gene3D" id="3.30.70.860">
    <property type="match status" value="1"/>
</dbReference>
<name>A0A858R9C4_9PROT</name>
<dbReference type="GO" id="GO:0000166">
    <property type="term" value="F:nucleotide binding"/>
    <property type="evidence" value="ECO:0007669"/>
    <property type="project" value="UniProtKB-UniRule"/>
</dbReference>
<dbReference type="AlphaFoldDB" id="A0A858R9C4"/>
<evidence type="ECO:0000256" key="3">
    <source>
        <dbReference type="HAMAP-Rule" id="MF_00632"/>
    </source>
</evidence>
<dbReference type="Gene3D" id="3.30.70.990">
    <property type="entry name" value="YajQ-like, domain 2"/>
    <property type="match status" value="1"/>
</dbReference>
<dbReference type="GO" id="GO:0005829">
    <property type="term" value="C:cytosol"/>
    <property type="evidence" value="ECO:0007669"/>
    <property type="project" value="TreeGrafter"/>
</dbReference>
<dbReference type="EMBL" id="CP051775">
    <property type="protein sequence ID" value="QJE73782.1"/>
    <property type="molecule type" value="Genomic_DNA"/>
</dbReference>
<sequence length="163" mass="18383">MPSFDIVSKTDTAEVTNAVLGVMREVENRFDFKGSKSTMEHKEKEGEILIQTEDHTKLAQLTEMLKAYFVRRKLDPGALDWGKAENAAGGTLRQVIKVKQGIEQELAKKIVKAIKDNKMKVQAAIQGDELRITGKKRDDLQEAIALVKGLKIEQPLQYVNFRD</sequence>
<keyword evidence="5" id="KW-1185">Reference proteome</keyword>
<keyword evidence="1 3" id="KW-0547">Nucleotide-binding</keyword>
<dbReference type="PANTHER" id="PTHR30476">
    <property type="entry name" value="UPF0234 PROTEIN YAJQ"/>
    <property type="match status" value="1"/>
</dbReference>
<protein>
    <recommendedName>
        <fullName evidence="3">Nucleotide-binding protein HHL28_12370</fullName>
    </recommendedName>
</protein>
<dbReference type="InterPro" id="IPR007551">
    <property type="entry name" value="YajQ/Smlt4090-like"/>
</dbReference>
<dbReference type="Pfam" id="PF04461">
    <property type="entry name" value="YajQ"/>
    <property type="match status" value="1"/>
</dbReference>
<comment type="similarity">
    <text evidence="2 3">Belongs to the YajQ family.</text>
</comment>